<evidence type="ECO:0000256" key="1">
    <source>
        <dbReference type="ARBA" id="ARBA00009254"/>
    </source>
</evidence>
<protein>
    <submittedName>
        <fullName evidence="5">60S ribosomal protein L35, variant 2</fullName>
    </submittedName>
</protein>
<dbReference type="PROSITE" id="PS00579">
    <property type="entry name" value="RIBOSOMAL_L29"/>
    <property type="match status" value="1"/>
</dbReference>
<dbReference type="CDD" id="cd00427">
    <property type="entry name" value="Ribosomal_L29_HIP"/>
    <property type="match status" value="1"/>
</dbReference>
<sequence length="211" mass="23261">MRPKEVICFCADAAESRLVSFRFVSSRLVVKVSTAICWAESSCRRSGLGMVLGGGGGALATAKVIAKKKQTKPNQKTHATHQHQHTQSTAKLKAHELRGQSKGDLTKQLTDLKNELTALRVAKVTGGAPNKLSKIKVVRKNIARVLTVIHQTQLSHLKEANKGNKHIPLDLRVKKTRAIRRALTKKQLAGVTEKEAKRNAYFPMRKYAVKA</sequence>
<dbReference type="SUPFAM" id="SSF46561">
    <property type="entry name" value="Ribosomal protein L29 (L29p)"/>
    <property type="match status" value="1"/>
</dbReference>
<dbReference type="InterPro" id="IPR001854">
    <property type="entry name" value="Ribosomal_uL29"/>
</dbReference>
<dbReference type="PANTHER" id="PTHR45722:SF2">
    <property type="entry name" value="LARGE RIBOSOMAL SUBUNIT PROTEIN UL29-RELATED"/>
    <property type="match status" value="1"/>
</dbReference>
<name>A0A830I262_9CHLO</name>
<dbReference type="InterPro" id="IPR045059">
    <property type="entry name" value="Ribosomal_uL29_euk"/>
</dbReference>
<dbReference type="PANTHER" id="PTHR45722">
    <property type="entry name" value="60S RIBOSOMAL PROTEIN L35"/>
    <property type="match status" value="1"/>
</dbReference>
<dbReference type="Proteomes" id="UP000660262">
    <property type="component" value="Unassembled WGS sequence"/>
</dbReference>
<dbReference type="InterPro" id="IPR036049">
    <property type="entry name" value="Ribosomal_uL29_sf"/>
</dbReference>
<keyword evidence="6" id="KW-1185">Reference proteome</keyword>
<keyword evidence="3" id="KW-0687">Ribonucleoprotein</keyword>
<dbReference type="Gene3D" id="1.10.287.310">
    <property type="match status" value="1"/>
</dbReference>
<dbReference type="GO" id="GO:0003729">
    <property type="term" value="F:mRNA binding"/>
    <property type="evidence" value="ECO:0007669"/>
    <property type="project" value="TreeGrafter"/>
</dbReference>
<evidence type="ECO:0000313" key="6">
    <source>
        <dbReference type="Proteomes" id="UP000660262"/>
    </source>
</evidence>
<keyword evidence="2 5" id="KW-0689">Ribosomal protein</keyword>
<dbReference type="Pfam" id="PF00831">
    <property type="entry name" value="Ribosomal_L29"/>
    <property type="match status" value="1"/>
</dbReference>
<gene>
    <name evidence="5" type="ORF">PPROV_000997500</name>
</gene>
<comment type="caution">
    <text evidence="5">The sequence shown here is derived from an EMBL/GenBank/DDBJ whole genome shotgun (WGS) entry which is preliminary data.</text>
</comment>
<dbReference type="GO" id="GO:0006412">
    <property type="term" value="P:translation"/>
    <property type="evidence" value="ECO:0007669"/>
    <property type="project" value="InterPro"/>
</dbReference>
<evidence type="ECO:0000256" key="4">
    <source>
        <dbReference type="SAM" id="MobiDB-lite"/>
    </source>
</evidence>
<dbReference type="InterPro" id="IPR018254">
    <property type="entry name" value="Ribosomal_uL29_CS"/>
</dbReference>
<proteinExistence type="inferred from homology"/>
<organism evidence="5 6">
    <name type="scientific">Pycnococcus provasolii</name>
    <dbReference type="NCBI Taxonomy" id="41880"/>
    <lineage>
        <taxon>Eukaryota</taxon>
        <taxon>Viridiplantae</taxon>
        <taxon>Chlorophyta</taxon>
        <taxon>Pseudoscourfieldiophyceae</taxon>
        <taxon>Pseudoscourfieldiales</taxon>
        <taxon>Pycnococcaceae</taxon>
        <taxon>Pycnococcus</taxon>
    </lineage>
</organism>
<comment type="similarity">
    <text evidence="1">Belongs to the universal ribosomal protein uL29 family.</text>
</comment>
<evidence type="ECO:0000256" key="2">
    <source>
        <dbReference type="ARBA" id="ARBA00022980"/>
    </source>
</evidence>
<dbReference type="HAMAP" id="MF_00374">
    <property type="entry name" value="Ribosomal_uL29"/>
    <property type="match status" value="1"/>
</dbReference>
<evidence type="ECO:0000256" key="3">
    <source>
        <dbReference type="ARBA" id="ARBA00023274"/>
    </source>
</evidence>
<dbReference type="GO" id="GO:0022625">
    <property type="term" value="C:cytosolic large ribosomal subunit"/>
    <property type="evidence" value="ECO:0007669"/>
    <property type="project" value="InterPro"/>
</dbReference>
<dbReference type="GO" id="GO:0003735">
    <property type="term" value="F:structural constituent of ribosome"/>
    <property type="evidence" value="ECO:0007669"/>
    <property type="project" value="InterPro"/>
</dbReference>
<dbReference type="NCBIfam" id="TIGR00012">
    <property type="entry name" value="L29"/>
    <property type="match status" value="1"/>
</dbReference>
<dbReference type="GO" id="GO:0000463">
    <property type="term" value="P:maturation of LSU-rRNA from tricistronic rRNA transcript (SSU-rRNA, 5.8S rRNA, LSU-rRNA)"/>
    <property type="evidence" value="ECO:0007669"/>
    <property type="project" value="InterPro"/>
</dbReference>
<evidence type="ECO:0000313" key="5">
    <source>
        <dbReference type="EMBL" id="GHP11247.1"/>
    </source>
</evidence>
<dbReference type="FunFam" id="1.10.287.310:FF:000002">
    <property type="entry name" value="60S ribosomal protein L35"/>
    <property type="match status" value="1"/>
</dbReference>
<dbReference type="Gene3D" id="6.10.250.3450">
    <property type="match status" value="1"/>
</dbReference>
<reference evidence="5" key="1">
    <citation type="submission" date="2020-10" db="EMBL/GenBank/DDBJ databases">
        <title>Unveiling of a novel bifunctional photoreceptor, Dualchrome1, isolated from a cosmopolitan green alga.</title>
        <authorList>
            <person name="Suzuki S."/>
            <person name="Kawachi M."/>
        </authorList>
    </citation>
    <scope>NUCLEOTIDE SEQUENCE</scope>
    <source>
        <strain evidence="5">NIES 2893</strain>
    </source>
</reference>
<accession>A0A830I262</accession>
<feature type="region of interest" description="Disordered" evidence="4">
    <location>
        <begin position="70"/>
        <end position="100"/>
    </location>
</feature>
<dbReference type="AlphaFoldDB" id="A0A830I262"/>
<dbReference type="FunFam" id="6.10.250.3450:FF:000001">
    <property type="entry name" value="60S ribosomal protein L35"/>
    <property type="match status" value="1"/>
</dbReference>
<dbReference type="OrthoDB" id="528635at2759"/>
<dbReference type="EMBL" id="BNJQ01000033">
    <property type="protein sequence ID" value="GHP11247.1"/>
    <property type="molecule type" value="Genomic_DNA"/>
</dbReference>